<dbReference type="InterPro" id="IPR004045">
    <property type="entry name" value="Glutathione_S-Trfase_N"/>
</dbReference>
<dbReference type="Pfam" id="PF13409">
    <property type="entry name" value="GST_N_2"/>
    <property type="match status" value="1"/>
</dbReference>
<dbReference type="EMBL" id="BLLK01000069">
    <property type="protein sequence ID" value="GFH61064.1"/>
    <property type="molecule type" value="Genomic_DNA"/>
</dbReference>
<feature type="region of interest" description="Disordered" evidence="1">
    <location>
        <begin position="253"/>
        <end position="274"/>
    </location>
</feature>
<dbReference type="SUPFAM" id="SSF52833">
    <property type="entry name" value="Thioredoxin-like"/>
    <property type="match status" value="1"/>
</dbReference>
<evidence type="ECO:0000313" key="3">
    <source>
        <dbReference type="EMBL" id="GFH61064.1"/>
    </source>
</evidence>
<evidence type="ECO:0000256" key="1">
    <source>
        <dbReference type="SAM" id="MobiDB-lite"/>
    </source>
</evidence>
<dbReference type="Gene3D" id="1.20.1050.10">
    <property type="match status" value="1"/>
</dbReference>
<feature type="compositionally biased region" description="Polar residues" evidence="1">
    <location>
        <begin position="253"/>
        <end position="272"/>
    </location>
</feature>
<protein>
    <recommendedName>
        <fullName evidence="2">GST C-terminal domain-containing protein</fullName>
    </recommendedName>
</protein>
<dbReference type="PROSITE" id="PS50405">
    <property type="entry name" value="GST_CTER"/>
    <property type="match status" value="1"/>
</dbReference>
<dbReference type="GO" id="GO:0005737">
    <property type="term" value="C:cytoplasm"/>
    <property type="evidence" value="ECO:0007669"/>
    <property type="project" value="TreeGrafter"/>
</dbReference>
<sequence length="626" mass="70686">MIFIKTNIDRFPLLALTLIIFQSNVAFSFTPPIANTNGYRRLSSQLFLDGEGMAGRTFNKHLLGDILRALQPSYLSQVQTSIKSNLQGPRNLNLDPFAEFLSSGDANVLPKSREELQNILMKQQTKEELEFRSLLEQGLVHSPLATHRVFPNVKNDVSITFYRDSAAWCPYCCKVWCALEETQIPYKVVKVAMNCYAGSSKPAEFLRIQPSGSLPCAVIHREGKQDEVIAQSDDILTAIDSLAKSRAQNANVETSPTASFNPFAGRSSSSPSKRLDALLPTDEKELEYVKFLCDDGRNSLERRLYAEWMWYLTGKRRPVEYRERFEAILDEVNETLGNTKGVYFLESGFSMVDIKFIPFVERQVASLLYFKGFDMRANRDRWPNILNWLEAMEQRESYKMTKSDVYTHSRALPPQLSTGCTFYPGCEESRDAVDAYCLPTGVVSEESDVVQSRQWREKGWDQYYAKSPEENLKAAKREAAERILYNFDNIVKFASRAAGTMGFPASAAELADPNAVPNQDATIAVDAFLRNTIEILLVKNESEKSLILGKKVRRAGEKLAEGGDDTLRAIMECLDYLRLRIGVPRDMSAPAGQILRETLLEVSETLLEEYQKRVAATGDILEFNTV</sequence>
<dbReference type="Gene3D" id="3.40.30.10">
    <property type="entry name" value="Glutaredoxin"/>
    <property type="match status" value="1"/>
</dbReference>
<evidence type="ECO:0000259" key="2">
    <source>
        <dbReference type="PROSITE" id="PS50405"/>
    </source>
</evidence>
<proteinExistence type="predicted"/>
<name>A0AAD3DE94_9STRA</name>
<accession>A0AAD3DE94</accession>
<organism evidence="3 4">
    <name type="scientific">Chaetoceros tenuissimus</name>
    <dbReference type="NCBI Taxonomy" id="426638"/>
    <lineage>
        <taxon>Eukaryota</taxon>
        <taxon>Sar</taxon>
        <taxon>Stramenopiles</taxon>
        <taxon>Ochrophyta</taxon>
        <taxon>Bacillariophyta</taxon>
        <taxon>Coscinodiscophyceae</taxon>
        <taxon>Chaetocerotophycidae</taxon>
        <taxon>Chaetocerotales</taxon>
        <taxon>Chaetocerotaceae</taxon>
        <taxon>Chaetoceros</taxon>
    </lineage>
</organism>
<dbReference type="InterPro" id="IPR010987">
    <property type="entry name" value="Glutathione-S-Trfase_C-like"/>
</dbReference>
<keyword evidence="4" id="KW-1185">Reference proteome</keyword>
<dbReference type="Proteomes" id="UP001054902">
    <property type="component" value="Unassembled WGS sequence"/>
</dbReference>
<comment type="caution">
    <text evidence="3">The sequence shown here is derived from an EMBL/GenBank/DDBJ whole genome shotgun (WGS) entry which is preliminary data.</text>
</comment>
<dbReference type="InterPro" id="IPR036282">
    <property type="entry name" value="Glutathione-S-Trfase_C_sf"/>
</dbReference>
<feature type="domain" description="GST C-terminal" evidence="2">
    <location>
        <begin position="282"/>
        <end position="415"/>
    </location>
</feature>
<dbReference type="PANTHER" id="PTHR43968:SF14">
    <property type="entry name" value="GLUTATHIONE S-TRANSFERASE"/>
    <property type="match status" value="1"/>
</dbReference>
<gene>
    <name evidence="3" type="ORF">CTEN210_17540</name>
</gene>
<dbReference type="InterPro" id="IPR050983">
    <property type="entry name" value="GST_Omega/HSP26"/>
</dbReference>
<dbReference type="PANTHER" id="PTHR43968">
    <property type="match status" value="1"/>
</dbReference>
<dbReference type="CDD" id="cd00570">
    <property type="entry name" value="GST_N_family"/>
    <property type="match status" value="1"/>
</dbReference>
<evidence type="ECO:0000313" key="4">
    <source>
        <dbReference type="Proteomes" id="UP001054902"/>
    </source>
</evidence>
<reference evidence="3 4" key="1">
    <citation type="journal article" date="2021" name="Sci. Rep.">
        <title>The genome of the diatom Chaetoceros tenuissimus carries an ancient integrated fragment of an extant virus.</title>
        <authorList>
            <person name="Hongo Y."/>
            <person name="Kimura K."/>
            <person name="Takaki Y."/>
            <person name="Yoshida Y."/>
            <person name="Baba S."/>
            <person name="Kobayashi G."/>
            <person name="Nagasaki K."/>
            <person name="Hano T."/>
            <person name="Tomaru Y."/>
        </authorList>
    </citation>
    <scope>NUCLEOTIDE SEQUENCE [LARGE SCALE GENOMIC DNA]</scope>
    <source>
        <strain evidence="3 4">NIES-3715</strain>
    </source>
</reference>
<dbReference type="Pfam" id="PF13410">
    <property type="entry name" value="GST_C_2"/>
    <property type="match status" value="1"/>
</dbReference>
<dbReference type="AlphaFoldDB" id="A0AAD3DE94"/>
<dbReference type="SUPFAM" id="SSF47616">
    <property type="entry name" value="GST C-terminal domain-like"/>
    <property type="match status" value="1"/>
</dbReference>
<dbReference type="InterPro" id="IPR036249">
    <property type="entry name" value="Thioredoxin-like_sf"/>
</dbReference>